<gene>
    <name evidence="1" type="ORF">SAMN05216576_107245</name>
</gene>
<sequence length="81" mass="9191">MATWIEIRCENRGKVSEEEAAPTKRCYSSDNIGPMDMAEDNRASLLETMRFLEKDARDDGWKKTKEGWVCPFCAKLSSGAQ</sequence>
<reference evidence="2" key="1">
    <citation type="submission" date="2016-10" db="EMBL/GenBank/DDBJ databases">
        <authorList>
            <person name="Varghese N."/>
            <person name="Submissions S."/>
        </authorList>
    </citation>
    <scope>NUCLEOTIDE SEQUENCE [LARGE SCALE GENOMIC DNA]</scope>
    <source>
        <strain evidence="2">DSM 26382</strain>
    </source>
</reference>
<dbReference type="Proteomes" id="UP000199467">
    <property type="component" value="Unassembled WGS sequence"/>
</dbReference>
<dbReference type="RefSeq" id="WP_069901328.1">
    <property type="nucleotide sequence ID" value="NZ_FMZQ01000007.1"/>
</dbReference>
<evidence type="ECO:0000313" key="2">
    <source>
        <dbReference type="Proteomes" id="UP000199467"/>
    </source>
</evidence>
<proteinExistence type="predicted"/>
<accession>A0A1G6Q446</accession>
<dbReference type="AlphaFoldDB" id="A0A1G6Q446"/>
<dbReference type="EMBL" id="FMZQ01000007">
    <property type="protein sequence ID" value="SDC87113.1"/>
    <property type="molecule type" value="Genomic_DNA"/>
</dbReference>
<evidence type="ECO:0000313" key="1">
    <source>
        <dbReference type="EMBL" id="SDC87113.1"/>
    </source>
</evidence>
<protein>
    <submittedName>
        <fullName evidence="1">Uncharacterized protein</fullName>
    </submittedName>
</protein>
<organism evidence="1 2">
    <name type="scientific">Ectopseudomonas chengduensis</name>
    <dbReference type="NCBI Taxonomy" id="489632"/>
    <lineage>
        <taxon>Bacteria</taxon>
        <taxon>Pseudomonadati</taxon>
        <taxon>Pseudomonadota</taxon>
        <taxon>Gammaproteobacteria</taxon>
        <taxon>Pseudomonadales</taxon>
        <taxon>Pseudomonadaceae</taxon>
        <taxon>Ectopseudomonas</taxon>
    </lineage>
</organism>
<keyword evidence="2" id="KW-1185">Reference proteome</keyword>
<name>A0A1G6Q446_9GAMM</name>